<evidence type="ECO:0000313" key="3">
    <source>
        <dbReference type="Proteomes" id="UP000290809"/>
    </source>
</evidence>
<comment type="caution">
    <text evidence="2">The sequence shown here is derived from an EMBL/GenBank/DDBJ whole genome shotgun (WGS) entry which is preliminary data.</text>
</comment>
<sequence>FIWENKITNFSCSGIPSFRNNSLFWAFVSLFTIINKQILMALKPRLKSNSTFRVKYKRTE</sequence>
<evidence type="ECO:0000313" key="2">
    <source>
        <dbReference type="EMBL" id="RTG85416.1"/>
    </source>
</evidence>
<keyword evidence="1" id="KW-1133">Transmembrane helix</keyword>
<name>A0A430QD18_SCHBO</name>
<keyword evidence="1" id="KW-0472">Membrane</keyword>
<keyword evidence="3" id="KW-1185">Reference proteome</keyword>
<accession>A0A430QD18</accession>
<dbReference type="EMBL" id="QMKO01001978">
    <property type="protein sequence ID" value="RTG85416.1"/>
    <property type="molecule type" value="Genomic_DNA"/>
</dbReference>
<dbReference type="AlphaFoldDB" id="A0A430QD18"/>
<gene>
    <name evidence="2" type="ORF">DC041_0004734</name>
</gene>
<feature type="non-terminal residue" evidence="2">
    <location>
        <position position="1"/>
    </location>
</feature>
<keyword evidence="1" id="KW-0812">Transmembrane</keyword>
<reference evidence="2 3" key="1">
    <citation type="journal article" date="2019" name="PLoS Pathog.">
        <title>Genome sequence of the bovine parasite Schistosoma bovis Tanzania.</title>
        <authorList>
            <person name="Oey H."/>
            <person name="Zakrzewski M."/>
            <person name="Gobert G."/>
            <person name="Gravermann K."/>
            <person name="Stoye J."/>
            <person name="Jones M."/>
            <person name="Mcmanus D."/>
            <person name="Krause L."/>
        </authorList>
    </citation>
    <scope>NUCLEOTIDE SEQUENCE [LARGE SCALE GENOMIC DNA]</scope>
    <source>
        <strain evidence="2 3">TAN1997</strain>
    </source>
</reference>
<dbReference type="Proteomes" id="UP000290809">
    <property type="component" value="Unassembled WGS sequence"/>
</dbReference>
<protein>
    <submittedName>
        <fullName evidence="2">Uncharacterized protein</fullName>
    </submittedName>
</protein>
<feature type="transmembrane region" description="Helical" evidence="1">
    <location>
        <begin position="23"/>
        <end position="42"/>
    </location>
</feature>
<proteinExistence type="predicted"/>
<evidence type="ECO:0000256" key="1">
    <source>
        <dbReference type="SAM" id="Phobius"/>
    </source>
</evidence>
<organism evidence="2 3">
    <name type="scientific">Schistosoma bovis</name>
    <name type="common">Blood fluke</name>
    <dbReference type="NCBI Taxonomy" id="6184"/>
    <lineage>
        <taxon>Eukaryota</taxon>
        <taxon>Metazoa</taxon>
        <taxon>Spiralia</taxon>
        <taxon>Lophotrochozoa</taxon>
        <taxon>Platyhelminthes</taxon>
        <taxon>Trematoda</taxon>
        <taxon>Digenea</taxon>
        <taxon>Strigeidida</taxon>
        <taxon>Schistosomatoidea</taxon>
        <taxon>Schistosomatidae</taxon>
        <taxon>Schistosoma</taxon>
    </lineage>
</organism>